<dbReference type="STRING" id="1454201.NMS_0465"/>
<keyword evidence="2" id="KW-1185">Reference proteome</keyword>
<dbReference type="HOGENOM" id="CLU_1553705_0_0_10"/>
<dbReference type="Proteomes" id="UP000031760">
    <property type="component" value="Chromosome"/>
</dbReference>
<dbReference type="EMBL" id="AP014548">
    <property type="protein sequence ID" value="BAO54474.1"/>
    <property type="molecule type" value="Genomic_DNA"/>
</dbReference>
<organism evidence="1 2">
    <name type="scientific">Nonlabens marinus S1-08</name>
    <dbReference type="NCBI Taxonomy" id="1454201"/>
    <lineage>
        <taxon>Bacteria</taxon>
        <taxon>Pseudomonadati</taxon>
        <taxon>Bacteroidota</taxon>
        <taxon>Flavobacteriia</taxon>
        <taxon>Flavobacteriales</taxon>
        <taxon>Flavobacteriaceae</taxon>
        <taxon>Nonlabens</taxon>
    </lineage>
</organism>
<dbReference type="AlphaFoldDB" id="W8VNH8"/>
<evidence type="ECO:0000313" key="1">
    <source>
        <dbReference type="EMBL" id="BAO54474.1"/>
    </source>
</evidence>
<proteinExistence type="predicted"/>
<name>W8VNH8_9FLAO</name>
<dbReference type="KEGG" id="nmf:NMS_0465"/>
<reference evidence="1 2" key="1">
    <citation type="journal article" date="2014" name="Proc. Natl. Acad. Sci. U.S.A.">
        <title>Functional characterization of flavobacteria rhodopsins reveals a unique class of light-driven chloride pump in bacteria.</title>
        <authorList>
            <person name="Yoshizawa S."/>
            <person name="Kumagai Y."/>
            <person name="Kim H."/>
            <person name="Ogura Y."/>
            <person name="Hayashi T."/>
            <person name="Iwasaki W."/>
            <person name="DeLong E.F."/>
            <person name="Kogure K."/>
        </authorList>
    </citation>
    <scope>NUCLEOTIDE SEQUENCE [LARGE SCALE GENOMIC DNA]</scope>
    <source>
        <strain evidence="1 2">S1-08</strain>
    </source>
</reference>
<gene>
    <name evidence="1" type="ORF">NMS_0465</name>
</gene>
<sequence>MFLFLSFLLLSCDQDQKKEPTPKPVNLAEIPFDTPRLTLVGNAASVTSSWEEYTAFQTAFENYDHSLEATGRLALAVKNMRDNLRPEFENQPIRSRLLVLESRVKSYESFLQYTTKTADQYEDYFNAIVTAQDNLTAQLNEKFEFERIEQELIEELKTDLRDLNAVPSDSLR</sequence>
<evidence type="ECO:0000313" key="2">
    <source>
        <dbReference type="Proteomes" id="UP000031760"/>
    </source>
</evidence>
<accession>W8VNH8</accession>
<protein>
    <submittedName>
        <fullName evidence="1">Uncharacterized protein</fullName>
    </submittedName>
</protein>